<feature type="region of interest" description="Disordered" evidence="1">
    <location>
        <begin position="59"/>
        <end position="92"/>
    </location>
</feature>
<dbReference type="EMBL" id="CADEBD010000281">
    <property type="protein sequence ID" value="CAB3228114.1"/>
    <property type="molecule type" value="Genomic_DNA"/>
</dbReference>
<feature type="compositionally biased region" description="Polar residues" evidence="1">
    <location>
        <begin position="63"/>
        <end position="83"/>
    </location>
</feature>
<evidence type="ECO:0000313" key="3">
    <source>
        <dbReference type="Proteomes" id="UP000494256"/>
    </source>
</evidence>
<dbReference type="InterPro" id="IPR031959">
    <property type="entry name" value="DUF4779"/>
</dbReference>
<comment type="caution">
    <text evidence="2">The sequence shown here is derived from an EMBL/GenBank/DDBJ whole genome shotgun (WGS) entry which is preliminary data.</text>
</comment>
<evidence type="ECO:0000256" key="1">
    <source>
        <dbReference type="SAM" id="MobiDB-lite"/>
    </source>
</evidence>
<dbReference type="OrthoDB" id="6516235at2759"/>
<dbReference type="Pfam" id="PF16009">
    <property type="entry name" value="DUF4779"/>
    <property type="match status" value="1"/>
</dbReference>
<dbReference type="Proteomes" id="UP000494256">
    <property type="component" value="Unassembled WGS sequence"/>
</dbReference>
<evidence type="ECO:0000313" key="2">
    <source>
        <dbReference type="EMBL" id="CAB3228114.1"/>
    </source>
</evidence>
<name>A0A8S0Z853_ARCPL</name>
<sequence>MQKKICFIVTLTICYYVKSSPVKLDTLQFDNLDTDLSELGYEVEEEDLDDFSKLLDDVDRTSKSGSENSQDNAKSNLNVNTSGFKKKNTENKGVQSKHNIGDIKKFFNAAGVHDQGSYDDADIYALAEGIAAAVVGTDGNENRTYKKGTKTRGFHRVHHKDEYKKDQEFYEDDETSGTIKKVGAKAIGVKVGAGADFNKGHFHHDRQKGVYGKRGYLDRGYLNADTNAYSDSEGFDGSFKNSS</sequence>
<organism evidence="2 3">
    <name type="scientific">Arctia plantaginis</name>
    <name type="common">Wood tiger moth</name>
    <name type="synonym">Phalaena plantaginis</name>
    <dbReference type="NCBI Taxonomy" id="874455"/>
    <lineage>
        <taxon>Eukaryota</taxon>
        <taxon>Metazoa</taxon>
        <taxon>Ecdysozoa</taxon>
        <taxon>Arthropoda</taxon>
        <taxon>Hexapoda</taxon>
        <taxon>Insecta</taxon>
        <taxon>Pterygota</taxon>
        <taxon>Neoptera</taxon>
        <taxon>Endopterygota</taxon>
        <taxon>Lepidoptera</taxon>
        <taxon>Glossata</taxon>
        <taxon>Ditrysia</taxon>
        <taxon>Noctuoidea</taxon>
        <taxon>Erebidae</taxon>
        <taxon>Arctiinae</taxon>
        <taxon>Arctia</taxon>
    </lineage>
</organism>
<dbReference type="AlphaFoldDB" id="A0A8S0Z853"/>
<reference evidence="2 3" key="1">
    <citation type="submission" date="2020-04" db="EMBL/GenBank/DDBJ databases">
        <authorList>
            <person name="Wallbank WR R."/>
            <person name="Pardo Diaz C."/>
            <person name="Kozak K."/>
            <person name="Martin S."/>
            <person name="Jiggins C."/>
            <person name="Moest M."/>
            <person name="Warren A I."/>
            <person name="Byers J.R.P. K."/>
            <person name="Montejo-Kovacevich G."/>
            <person name="Yen C E."/>
        </authorList>
    </citation>
    <scope>NUCLEOTIDE SEQUENCE [LARGE SCALE GENOMIC DNA]</scope>
</reference>
<accession>A0A8S0Z853</accession>
<proteinExistence type="predicted"/>
<gene>
    <name evidence="2" type="ORF">APLA_LOCUS3373</name>
</gene>
<protein>
    <submittedName>
        <fullName evidence="2">Uncharacterized protein</fullName>
    </submittedName>
</protein>